<dbReference type="VEuPathDB" id="FungiDB:RhiirFUN_023719"/>
<sequence>MSTSKTEPSIPYGKYFEFFPPKVWSLQHFSAMINEYYENTDKRNINNAFYKALKDVENNQTFTEEASQIAKELIKKKRVLYSGHLRCTFSRCLFTGSCHFTLRSVPNELLQVLRAPDLISLKDALSYIPPNITYSPYGTSSKSTTKVGGKLPKKGKDFPSHIILQIPCLAFHVPNFQLQEDILSI</sequence>
<evidence type="ECO:0000313" key="1">
    <source>
        <dbReference type="EMBL" id="PKC67232.1"/>
    </source>
</evidence>
<gene>
    <name evidence="1" type="ORF">RhiirA1_393881</name>
</gene>
<dbReference type="AlphaFoldDB" id="A0A2N0RVC3"/>
<dbReference type="VEuPathDB" id="FungiDB:RhiirA1_393881"/>
<proteinExistence type="predicted"/>
<accession>A0A2N0RVC3</accession>
<dbReference type="Proteomes" id="UP000232688">
    <property type="component" value="Unassembled WGS sequence"/>
</dbReference>
<dbReference type="EMBL" id="LLXH01000406">
    <property type="protein sequence ID" value="PKC67232.1"/>
    <property type="molecule type" value="Genomic_DNA"/>
</dbReference>
<protein>
    <submittedName>
        <fullName evidence="1">Uncharacterized protein</fullName>
    </submittedName>
</protein>
<evidence type="ECO:0000313" key="2">
    <source>
        <dbReference type="Proteomes" id="UP000232688"/>
    </source>
</evidence>
<organism evidence="1 2">
    <name type="scientific">Rhizophagus irregularis</name>
    <dbReference type="NCBI Taxonomy" id="588596"/>
    <lineage>
        <taxon>Eukaryota</taxon>
        <taxon>Fungi</taxon>
        <taxon>Fungi incertae sedis</taxon>
        <taxon>Mucoromycota</taxon>
        <taxon>Glomeromycotina</taxon>
        <taxon>Glomeromycetes</taxon>
        <taxon>Glomerales</taxon>
        <taxon>Glomeraceae</taxon>
        <taxon>Rhizophagus</taxon>
    </lineage>
</organism>
<reference evidence="1 2" key="1">
    <citation type="submission" date="2017-10" db="EMBL/GenBank/DDBJ databases">
        <title>Extensive intraspecific genome diversity in a model arbuscular mycorrhizal fungus.</title>
        <authorList>
            <person name="Chen E.C.H."/>
            <person name="Morin E."/>
            <person name="Baudet D."/>
            <person name="Noel J."/>
            <person name="Ndikumana S."/>
            <person name="Charron P."/>
            <person name="St-Onge C."/>
            <person name="Giorgi J."/>
            <person name="Grigoriev I.V."/>
            <person name="Roux C."/>
            <person name="Martin F.M."/>
            <person name="Corradi N."/>
        </authorList>
    </citation>
    <scope>NUCLEOTIDE SEQUENCE [LARGE SCALE GENOMIC DNA]</scope>
    <source>
        <strain evidence="1 2">A1</strain>
    </source>
</reference>
<comment type="caution">
    <text evidence="1">The sequence shown here is derived from an EMBL/GenBank/DDBJ whole genome shotgun (WGS) entry which is preliminary data.</text>
</comment>
<dbReference type="VEuPathDB" id="FungiDB:FUN_003174"/>
<name>A0A2N0RVC3_9GLOM</name>
<reference evidence="1 2" key="2">
    <citation type="submission" date="2017-10" db="EMBL/GenBank/DDBJ databases">
        <title>Genome analyses suggest a sexual origin of heterokaryosis in a supposedly ancient asexual fungus.</title>
        <authorList>
            <person name="Corradi N."/>
            <person name="Sedzielewska K."/>
            <person name="Noel J."/>
            <person name="Charron P."/>
            <person name="Farinelli L."/>
            <person name="Marton T."/>
            <person name="Kruger M."/>
            <person name="Pelin A."/>
            <person name="Brachmann A."/>
            <person name="Corradi N."/>
        </authorList>
    </citation>
    <scope>NUCLEOTIDE SEQUENCE [LARGE SCALE GENOMIC DNA]</scope>
    <source>
        <strain evidence="1 2">A1</strain>
    </source>
</reference>